<name>A0A8X7V0Q6_BRACI</name>
<feature type="region of interest" description="Disordered" evidence="1">
    <location>
        <begin position="520"/>
        <end position="767"/>
    </location>
</feature>
<feature type="compositionally biased region" description="Basic and acidic residues" evidence="1">
    <location>
        <begin position="543"/>
        <end position="564"/>
    </location>
</feature>
<dbReference type="Proteomes" id="UP000886595">
    <property type="component" value="Unassembled WGS sequence"/>
</dbReference>
<feature type="compositionally biased region" description="Polar residues" evidence="1">
    <location>
        <begin position="748"/>
        <end position="760"/>
    </location>
</feature>
<feature type="compositionally biased region" description="Acidic residues" evidence="1">
    <location>
        <begin position="692"/>
        <end position="702"/>
    </location>
</feature>
<feature type="compositionally biased region" description="Acidic residues" evidence="1">
    <location>
        <begin position="641"/>
        <end position="650"/>
    </location>
</feature>
<protein>
    <recommendedName>
        <fullName evidence="2">Agenet domain-containing protein</fullName>
    </recommendedName>
</protein>
<comment type="caution">
    <text evidence="3">The sequence shown here is derived from an EMBL/GenBank/DDBJ whole genome shotgun (WGS) entry which is preliminary data.</text>
</comment>
<organism evidence="3 4">
    <name type="scientific">Brassica carinata</name>
    <name type="common">Ethiopian mustard</name>
    <name type="synonym">Abyssinian cabbage</name>
    <dbReference type="NCBI Taxonomy" id="52824"/>
    <lineage>
        <taxon>Eukaryota</taxon>
        <taxon>Viridiplantae</taxon>
        <taxon>Streptophyta</taxon>
        <taxon>Embryophyta</taxon>
        <taxon>Tracheophyta</taxon>
        <taxon>Spermatophyta</taxon>
        <taxon>Magnoliopsida</taxon>
        <taxon>eudicotyledons</taxon>
        <taxon>Gunneridae</taxon>
        <taxon>Pentapetalae</taxon>
        <taxon>rosids</taxon>
        <taxon>malvids</taxon>
        <taxon>Brassicales</taxon>
        <taxon>Brassicaceae</taxon>
        <taxon>Brassiceae</taxon>
        <taxon>Brassica</taxon>
    </lineage>
</organism>
<evidence type="ECO:0000256" key="1">
    <source>
        <dbReference type="SAM" id="MobiDB-lite"/>
    </source>
</evidence>
<feature type="compositionally biased region" description="Basic and acidic residues" evidence="1">
    <location>
        <begin position="493"/>
        <end position="503"/>
    </location>
</feature>
<feature type="compositionally biased region" description="Basic and acidic residues" evidence="1">
    <location>
        <begin position="723"/>
        <end position="734"/>
    </location>
</feature>
<feature type="compositionally biased region" description="Basic and acidic residues" evidence="1">
    <location>
        <begin position="588"/>
        <end position="600"/>
    </location>
</feature>
<proteinExistence type="predicted"/>
<feature type="compositionally biased region" description="Basic residues" evidence="1">
    <location>
        <begin position="626"/>
        <end position="636"/>
    </location>
</feature>
<feature type="region of interest" description="Disordered" evidence="1">
    <location>
        <begin position="478"/>
        <end position="505"/>
    </location>
</feature>
<keyword evidence="4" id="KW-1185">Reference proteome</keyword>
<feature type="compositionally biased region" description="Basic and acidic residues" evidence="1">
    <location>
        <begin position="652"/>
        <end position="665"/>
    </location>
</feature>
<feature type="compositionally biased region" description="Basic residues" evidence="1">
    <location>
        <begin position="712"/>
        <end position="722"/>
    </location>
</feature>
<feature type="domain" description="Agenet" evidence="2">
    <location>
        <begin position="107"/>
        <end position="163"/>
    </location>
</feature>
<feature type="domain" description="Agenet" evidence="2">
    <location>
        <begin position="32"/>
        <end position="103"/>
    </location>
</feature>
<feature type="compositionally biased region" description="Basic and acidic residues" evidence="1">
    <location>
        <begin position="363"/>
        <end position="374"/>
    </location>
</feature>
<evidence type="ECO:0000313" key="4">
    <source>
        <dbReference type="Proteomes" id="UP000886595"/>
    </source>
</evidence>
<sequence length="767" mass="88313">MKTGSSLIVYGSIKLKFLKPRIENLKKKERPLPISKGCEVEASPGEDGFQGSWFRAILEQDPEKVKGEKLRVSYKTLLHEDGVKRCREYVERCFIRPIPPECLNEGVKFKEGLVVDAYLNDGWWNGVIVGKETDGSFLVYFDHPPDILKFDKTQLRPHNHWTGFTWQKKKDKEVSKDMFSTGKLVEVTRTIGKKENVWVQSLVVKEIRGGDKRQFLVKRYLGPSSQHLSDGEDEKCTAVDICKIRPSRPLNLCAEYELQNIVEVFVGYGWRKGVVKEIHIDNHYKVCFEDTKEQAVFKNSDIRRFMEWQNNVWIEAHMKGFENEDNANIPNPDKTSNVCHSSTTPVLESSEIDMMSDAPTEIRTPRDTFNKNHEMNNGSTIDAEPPIELHSNLVEDVDTEFGKVVDLVKRGYRLKRQDWRSGSVNIAVAEAEIEENNYGPGTDATDKEKIEFLTKQLEIYKERVEQLEDLLGIRRETEKETDEFHATPQAATKTKENDKNLEREVEDDVNLQFYIDSRRQQVSKKKTQDEEEQLVDNDAEDGEKERETSKDKEGQIEEAERNGEEVAITGEGSETSKDNEKDEEENEDASKEPEQVLEKKQGKRKKDRMEEVENVNEDTTNICKEVKKKKPRREKKRNTDEEPVNDDTVVDEGGKADERIKLERTSEEEEIRDVSADDVIGGVLEDLNLKEQEEEEQVDDEADKPVQVEQKKRGRPAGRKNKTHEGKNNKEKQMMKQRSPRKRAVAGTSISEKQKTQAGKDSTDDPE</sequence>
<dbReference type="PANTHER" id="PTHR31917:SF149">
    <property type="entry name" value="AGENET DOMAIN-CONTAINING PROTEIN"/>
    <property type="match status" value="1"/>
</dbReference>
<feature type="domain" description="Agenet" evidence="2">
    <location>
        <begin position="254"/>
        <end position="310"/>
    </location>
</feature>
<feature type="domain" description="Agenet" evidence="2">
    <location>
        <begin position="177"/>
        <end position="252"/>
    </location>
</feature>
<dbReference type="InterPro" id="IPR008395">
    <property type="entry name" value="Agenet-like_dom"/>
</dbReference>
<dbReference type="PANTHER" id="PTHR31917">
    <property type="entry name" value="AGENET DOMAIN-CONTAINING PROTEIN-RELATED"/>
    <property type="match status" value="1"/>
</dbReference>
<dbReference type="CDD" id="cd20406">
    <property type="entry name" value="Tudor_Agenet_AtDUF_rpt2_4"/>
    <property type="match status" value="2"/>
</dbReference>
<accession>A0A8X7V0Q6</accession>
<feature type="region of interest" description="Disordered" evidence="1">
    <location>
        <begin position="361"/>
        <end position="384"/>
    </location>
</feature>
<feature type="compositionally biased region" description="Acidic residues" evidence="1">
    <location>
        <begin position="529"/>
        <end position="542"/>
    </location>
</feature>
<dbReference type="EMBL" id="JAAMPC010000008">
    <property type="protein sequence ID" value="KAG2299115.1"/>
    <property type="molecule type" value="Genomic_DNA"/>
</dbReference>
<dbReference type="OrthoDB" id="2020707at2759"/>
<evidence type="ECO:0000259" key="2">
    <source>
        <dbReference type="SMART" id="SM00743"/>
    </source>
</evidence>
<dbReference type="Pfam" id="PF05641">
    <property type="entry name" value="Agenet"/>
    <property type="match status" value="1"/>
</dbReference>
<evidence type="ECO:0000313" key="3">
    <source>
        <dbReference type="EMBL" id="KAG2299115.1"/>
    </source>
</evidence>
<dbReference type="AlphaFoldDB" id="A0A8X7V0Q6"/>
<gene>
    <name evidence="3" type="ORF">Bca52824_035587</name>
</gene>
<dbReference type="SMART" id="SM00743">
    <property type="entry name" value="Agenet"/>
    <property type="match status" value="4"/>
</dbReference>
<dbReference type="CDD" id="cd20405">
    <property type="entry name" value="Tudor_Agenet_AtDUF_rpt1_3"/>
    <property type="match status" value="1"/>
</dbReference>
<dbReference type="InterPro" id="IPR014002">
    <property type="entry name" value="Agenet_dom_plant"/>
</dbReference>
<reference evidence="3 4" key="1">
    <citation type="submission" date="2020-02" db="EMBL/GenBank/DDBJ databases">
        <authorList>
            <person name="Ma Q."/>
            <person name="Huang Y."/>
            <person name="Song X."/>
            <person name="Pei D."/>
        </authorList>
    </citation>
    <scope>NUCLEOTIDE SEQUENCE [LARGE SCALE GENOMIC DNA]</scope>
    <source>
        <strain evidence="3">Sxm20200214</strain>
        <tissue evidence="3">Leaf</tissue>
    </source>
</reference>